<keyword evidence="4" id="KW-0968">Cytoplasmic vesicle</keyword>
<dbReference type="PANTHER" id="PTHR21514">
    <property type="entry name" value="AP-4 COMPLEX ACCESSORY SUBUNIT TEPSIN"/>
    <property type="match status" value="1"/>
</dbReference>
<evidence type="ECO:0000256" key="2">
    <source>
        <dbReference type="ARBA" id="ARBA00004601"/>
    </source>
</evidence>
<dbReference type="InterPro" id="IPR013809">
    <property type="entry name" value="ENTH"/>
</dbReference>
<dbReference type="PANTHER" id="PTHR21514:SF0">
    <property type="entry name" value="AP-4 COMPLEX ACCESSORY SUBUNIT TEPSIN"/>
    <property type="match status" value="1"/>
</dbReference>
<protein>
    <recommendedName>
        <fullName evidence="6">ENTH domain-containing protein</fullName>
    </recommendedName>
</protein>
<dbReference type="AlphaFoldDB" id="A0AA88XU73"/>
<feature type="non-terminal residue" evidence="7">
    <location>
        <position position="1"/>
    </location>
</feature>
<feature type="region of interest" description="Disordered" evidence="5">
    <location>
        <begin position="121"/>
        <end position="164"/>
    </location>
</feature>
<evidence type="ECO:0000256" key="3">
    <source>
        <dbReference type="ARBA" id="ARBA00023034"/>
    </source>
</evidence>
<dbReference type="EMBL" id="VSWD01000010">
    <property type="protein sequence ID" value="KAK3091703.1"/>
    <property type="molecule type" value="Genomic_DNA"/>
</dbReference>
<evidence type="ECO:0000256" key="4">
    <source>
        <dbReference type="ARBA" id="ARBA00023329"/>
    </source>
</evidence>
<gene>
    <name evidence="7" type="ORF">FSP39_022009</name>
</gene>
<dbReference type="Gene3D" id="1.25.40.90">
    <property type="match status" value="2"/>
</dbReference>
<keyword evidence="3" id="KW-0333">Golgi apparatus</keyword>
<keyword evidence="8" id="KW-1185">Reference proteome</keyword>
<evidence type="ECO:0000256" key="5">
    <source>
        <dbReference type="SAM" id="MobiDB-lite"/>
    </source>
</evidence>
<organism evidence="7 8">
    <name type="scientific">Pinctada imbricata</name>
    <name type="common">Atlantic pearl-oyster</name>
    <name type="synonym">Pinctada martensii</name>
    <dbReference type="NCBI Taxonomy" id="66713"/>
    <lineage>
        <taxon>Eukaryota</taxon>
        <taxon>Metazoa</taxon>
        <taxon>Spiralia</taxon>
        <taxon>Lophotrochozoa</taxon>
        <taxon>Mollusca</taxon>
        <taxon>Bivalvia</taxon>
        <taxon>Autobranchia</taxon>
        <taxon>Pteriomorphia</taxon>
        <taxon>Pterioida</taxon>
        <taxon>Pterioidea</taxon>
        <taxon>Pteriidae</taxon>
        <taxon>Pinctada</taxon>
    </lineage>
</organism>
<dbReference type="SUPFAM" id="SSF48464">
    <property type="entry name" value="ENTH/VHS domain"/>
    <property type="match status" value="1"/>
</dbReference>
<dbReference type="PROSITE" id="PS50942">
    <property type="entry name" value="ENTH"/>
    <property type="match status" value="1"/>
</dbReference>
<dbReference type="Proteomes" id="UP001186944">
    <property type="component" value="Unassembled WGS sequence"/>
</dbReference>
<dbReference type="Pfam" id="PF25827">
    <property type="entry name" value="TVHS-like"/>
    <property type="match status" value="1"/>
</dbReference>
<feature type="domain" description="ENTH" evidence="6">
    <location>
        <begin position="1"/>
        <end position="128"/>
    </location>
</feature>
<evidence type="ECO:0000313" key="7">
    <source>
        <dbReference type="EMBL" id="KAK3091703.1"/>
    </source>
</evidence>
<evidence type="ECO:0000313" key="8">
    <source>
        <dbReference type="Proteomes" id="UP001186944"/>
    </source>
</evidence>
<dbReference type="GO" id="GO:0032588">
    <property type="term" value="C:trans-Golgi network membrane"/>
    <property type="evidence" value="ECO:0007669"/>
    <property type="project" value="TreeGrafter"/>
</dbReference>
<dbReference type="InterPro" id="IPR058028">
    <property type="entry name" value="Tepsin_VHS/ENTH-like"/>
</dbReference>
<dbReference type="GO" id="GO:0031410">
    <property type="term" value="C:cytoplasmic vesicle"/>
    <property type="evidence" value="ECO:0007669"/>
    <property type="project" value="UniProtKB-SubCell"/>
</dbReference>
<evidence type="ECO:0000259" key="6">
    <source>
        <dbReference type="PROSITE" id="PS50942"/>
    </source>
</evidence>
<dbReference type="InterPro" id="IPR008942">
    <property type="entry name" value="ENTH_VHS"/>
</dbReference>
<comment type="subcellular location">
    <subcellularLocation>
        <location evidence="1">Cytoplasmic vesicle</location>
    </subcellularLocation>
    <subcellularLocation>
        <location evidence="2">Golgi apparatus</location>
        <location evidence="2">trans-Golgi network</location>
    </subcellularLocation>
</comment>
<feature type="region of interest" description="Disordered" evidence="5">
    <location>
        <begin position="198"/>
        <end position="274"/>
    </location>
</feature>
<feature type="compositionally biased region" description="Basic and acidic residues" evidence="5">
    <location>
        <begin position="262"/>
        <end position="274"/>
    </location>
</feature>
<proteinExistence type="predicted"/>
<dbReference type="InterPro" id="IPR039273">
    <property type="entry name" value="TEPSIN"/>
</dbReference>
<comment type="caution">
    <text evidence="7">The sequence shown here is derived from an EMBL/GenBank/DDBJ whole genome shotgun (WGS) entry which is preliminary data.</text>
</comment>
<reference evidence="7" key="1">
    <citation type="submission" date="2019-08" db="EMBL/GenBank/DDBJ databases">
        <title>The improved chromosome-level genome for the pearl oyster Pinctada fucata martensii using PacBio sequencing and Hi-C.</title>
        <authorList>
            <person name="Zheng Z."/>
        </authorList>
    </citation>
    <scope>NUCLEOTIDE SEQUENCE</scope>
    <source>
        <strain evidence="7">ZZ-2019</strain>
        <tissue evidence="7">Adductor muscle</tissue>
    </source>
</reference>
<evidence type="ECO:0000256" key="1">
    <source>
        <dbReference type="ARBA" id="ARBA00004541"/>
    </source>
</evidence>
<dbReference type="CDD" id="cd03572">
    <property type="entry name" value="ENTH_like_Tepsin"/>
    <property type="match status" value="1"/>
</dbReference>
<dbReference type="InterPro" id="IPR035802">
    <property type="entry name" value="ENTH/VHS_tepsin"/>
</dbReference>
<accession>A0AA88XU73</accession>
<feature type="compositionally biased region" description="Polar residues" evidence="5">
    <location>
        <begin position="209"/>
        <end position="225"/>
    </location>
</feature>
<sequence>SFQISTILKATSDDDAPIPGYLYQEVNNITLESDGYCHSTLEYLVDRLNKPSCHVKFKVLKIMKYVVENGSPNFRLGLLKLSKGIAEATKFSGPPDPLHGNVPYQVVRKTAKELSQLLFDTEDKSDRNISQTTKDPSHSVGIGSYRNQSHTKMEGFGNVSHAPQKGLGQRLMQNISDLAASATETSEDQQREVLMALGTPGHYKPPQHVASSQNTYNEEPGSQQRPPVIKSKVPQHTPGRAGGGWEDSDDEEEAPLTSSLSSDKKSSDTSDTTKRLEHITVEDWSSEESLVESTVKIQKSMYITNQEITEFLKACTGCNCEKILEFITQRLNDKDLKIVLRCLIIIENIIQSDLLSADFISRVTQKPLVSLVESQTGTVTIKARKIIRILEWMTKTQILTSQPKTSDLVSTDTLVNNNDQQGIVDLSPVQPPDKLP</sequence>
<name>A0AA88XU73_PINIB</name>
<dbReference type="Pfam" id="PF01417">
    <property type="entry name" value="ENTH"/>
    <property type="match status" value="1"/>
</dbReference>